<dbReference type="GeneID" id="113211062"/>
<accession>A0A9C6UB71</accession>
<dbReference type="PANTHER" id="PTHR11552:SF216">
    <property type="entry name" value="GLUCOSE-METHANOL-CHOLINE OXIDOREDUCTASE N-TERMINAL DOMAIN-CONTAINING PROTEIN"/>
    <property type="match status" value="1"/>
</dbReference>
<dbReference type="AlphaFoldDB" id="A0A9C6UB71"/>
<keyword evidence="2" id="KW-0274">FAD</keyword>
<dbReference type="PANTHER" id="PTHR11552">
    <property type="entry name" value="GLUCOSE-METHANOL-CHOLINE GMC OXIDOREDUCTASE"/>
    <property type="match status" value="1"/>
</dbReference>
<evidence type="ECO:0000259" key="4">
    <source>
        <dbReference type="PROSITE" id="PS00623"/>
    </source>
</evidence>
<dbReference type="GO" id="GO:0050660">
    <property type="term" value="F:flavin adenine dinucleotide binding"/>
    <property type="evidence" value="ECO:0007669"/>
    <property type="project" value="InterPro"/>
</dbReference>
<name>A0A9C6UB71_FRAOC</name>
<dbReference type="InterPro" id="IPR036188">
    <property type="entry name" value="FAD/NAD-bd_sf"/>
</dbReference>
<sequence length="260" mass="28259">MRTVLAVALWAALCVPAARAQWLDALGRLARLALPRTLPLPPGTPPDTEHILKEYDFVVVGAGSGGSVVANRLSEVPGWTVLLLEAGKDESYLSDIPVLVSYLLSTDYNWGYRTEPQEGACLAMVGGRCPWPRGKALGGTSVINYMLYTKGSAEDYDDWAAKGNYGWAYRDVLPYFLKSEDNQVPEMAGSRFHARGGHLTVQRPNWRSPLVDAFLEAGSELGHHVNVDLDDPNTPLGFSRVLANTRDGSRCSAAKVSTVV</sequence>
<dbReference type="Pfam" id="PF00732">
    <property type="entry name" value="GMC_oxred_N"/>
    <property type="match status" value="1"/>
</dbReference>
<feature type="chain" id="PRO_5039525956" evidence="3">
    <location>
        <begin position="21"/>
        <end position="260"/>
    </location>
</feature>
<keyword evidence="3" id="KW-0732">Signal</keyword>
<feature type="domain" description="Glucose-methanol-choline oxidoreductase N-terminal" evidence="4">
    <location>
        <begin position="134"/>
        <end position="157"/>
    </location>
</feature>
<feature type="signal peptide" evidence="3">
    <location>
        <begin position="1"/>
        <end position="20"/>
    </location>
</feature>
<dbReference type="SUPFAM" id="SSF51905">
    <property type="entry name" value="FAD/NAD(P)-binding domain"/>
    <property type="match status" value="1"/>
</dbReference>
<protein>
    <submittedName>
        <fullName evidence="6">Glucose dehydrogenase [FAD, quinone]-like</fullName>
    </submittedName>
</protein>
<comment type="similarity">
    <text evidence="1 2">Belongs to the GMC oxidoreductase family.</text>
</comment>
<evidence type="ECO:0000256" key="2">
    <source>
        <dbReference type="RuleBase" id="RU003968"/>
    </source>
</evidence>
<keyword evidence="5" id="KW-1185">Reference proteome</keyword>
<dbReference type="OrthoDB" id="6603022at2759"/>
<dbReference type="RefSeq" id="XP_052126732.1">
    <property type="nucleotide sequence ID" value="XM_052270772.1"/>
</dbReference>
<organism evidence="5 6">
    <name type="scientific">Frankliniella occidentalis</name>
    <name type="common">Western flower thrips</name>
    <name type="synonym">Euthrips occidentalis</name>
    <dbReference type="NCBI Taxonomy" id="133901"/>
    <lineage>
        <taxon>Eukaryota</taxon>
        <taxon>Metazoa</taxon>
        <taxon>Ecdysozoa</taxon>
        <taxon>Arthropoda</taxon>
        <taxon>Hexapoda</taxon>
        <taxon>Insecta</taxon>
        <taxon>Pterygota</taxon>
        <taxon>Neoptera</taxon>
        <taxon>Paraneoptera</taxon>
        <taxon>Thysanoptera</taxon>
        <taxon>Terebrantia</taxon>
        <taxon>Thripoidea</taxon>
        <taxon>Thripidae</taxon>
        <taxon>Frankliniella</taxon>
    </lineage>
</organism>
<evidence type="ECO:0000313" key="5">
    <source>
        <dbReference type="Proteomes" id="UP000504606"/>
    </source>
</evidence>
<dbReference type="InterPro" id="IPR012132">
    <property type="entry name" value="GMC_OxRdtase"/>
</dbReference>
<keyword evidence="2" id="KW-0285">Flavoprotein</keyword>
<dbReference type="KEGG" id="foc:113211062"/>
<dbReference type="GO" id="GO:0016614">
    <property type="term" value="F:oxidoreductase activity, acting on CH-OH group of donors"/>
    <property type="evidence" value="ECO:0007669"/>
    <property type="project" value="InterPro"/>
</dbReference>
<gene>
    <name evidence="6" type="primary">LOC113211062</name>
</gene>
<dbReference type="PROSITE" id="PS00623">
    <property type="entry name" value="GMC_OXRED_1"/>
    <property type="match status" value="1"/>
</dbReference>
<evidence type="ECO:0000256" key="1">
    <source>
        <dbReference type="ARBA" id="ARBA00010790"/>
    </source>
</evidence>
<proteinExistence type="inferred from homology"/>
<evidence type="ECO:0000256" key="3">
    <source>
        <dbReference type="SAM" id="SignalP"/>
    </source>
</evidence>
<dbReference type="InterPro" id="IPR000172">
    <property type="entry name" value="GMC_OxRdtase_N"/>
</dbReference>
<reference evidence="6" key="1">
    <citation type="submission" date="2025-08" db="UniProtKB">
        <authorList>
            <consortium name="RefSeq"/>
        </authorList>
    </citation>
    <scope>IDENTIFICATION</scope>
    <source>
        <tissue evidence="6">Whole organism</tissue>
    </source>
</reference>
<dbReference type="Gene3D" id="3.30.560.10">
    <property type="entry name" value="Glucose Oxidase, domain 3"/>
    <property type="match status" value="1"/>
</dbReference>
<evidence type="ECO:0000313" key="6">
    <source>
        <dbReference type="RefSeq" id="XP_052126732.1"/>
    </source>
</evidence>
<dbReference type="Gene3D" id="3.50.50.60">
    <property type="entry name" value="FAD/NAD(P)-binding domain"/>
    <property type="match status" value="1"/>
</dbReference>
<dbReference type="Proteomes" id="UP000504606">
    <property type="component" value="Unplaced"/>
</dbReference>